<evidence type="ECO:0000313" key="3">
    <source>
        <dbReference type="EMBL" id="KYM80402.1"/>
    </source>
</evidence>
<dbReference type="SMART" id="SM00322">
    <property type="entry name" value="KH"/>
    <property type="match status" value="1"/>
</dbReference>
<dbReference type="PROSITE" id="PS50084">
    <property type="entry name" value="KH_TYPE_1"/>
    <property type="match status" value="1"/>
</dbReference>
<dbReference type="InterPro" id="IPR036612">
    <property type="entry name" value="KH_dom_type_1_sf"/>
</dbReference>
<gene>
    <name evidence="3" type="ORF">ALC53_09141</name>
</gene>
<reference evidence="3 4" key="1">
    <citation type="submission" date="2015-09" db="EMBL/GenBank/DDBJ databases">
        <title>Atta colombica WGS genome.</title>
        <authorList>
            <person name="Nygaard S."/>
            <person name="Hu H."/>
            <person name="Boomsma J."/>
            <person name="Zhang G."/>
        </authorList>
    </citation>
    <scope>NUCLEOTIDE SEQUENCE [LARGE SCALE GENOMIC DNA]</scope>
    <source>
        <strain evidence="3">Treedump-2</strain>
        <tissue evidence="3">Whole body</tissue>
    </source>
</reference>
<keyword evidence="3" id="KW-0687">Ribonucleoprotein</keyword>
<keyword evidence="4" id="KW-1185">Reference proteome</keyword>
<evidence type="ECO:0000313" key="4">
    <source>
        <dbReference type="Proteomes" id="UP000078540"/>
    </source>
</evidence>
<dbReference type="GO" id="GO:0003723">
    <property type="term" value="F:RNA binding"/>
    <property type="evidence" value="ECO:0007669"/>
    <property type="project" value="UniProtKB-UniRule"/>
</dbReference>
<dbReference type="SUPFAM" id="SSF54791">
    <property type="entry name" value="Eukaryotic type KH-domain (KH-domain type I)"/>
    <property type="match status" value="1"/>
</dbReference>
<dbReference type="Gene3D" id="3.30.1370.10">
    <property type="entry name" value="K Homology domain, type 1"/>
    <property type="match status" value="1"/>
</dbReference>
<dbReference type="EMBL" id="KQ976572">
    <property type="protein sequence ID" value="KYM80402.1"/>
    <property type="molecule type" value="Genomic_DNA"/>
</dbReference>
<dbReference type="InterPro" id="IPR004088">
    <property type="entry name" value="KH_dom_type_1"/>
</dbReference>
<keyword evidence="1" id="KW-0694">RNA-binding</keyword>
<evidence type="ECO:0000256" key="1">
    <source>
        <dbReference type="PROSITE-ProRule" id="PRU00117"/>
    </source>
</evidence>
<dbReference type="AlphaFoldDB" id="A0A151I1F4"/>
<dbReference type="STRING" id="520822.A0A151I1F4"/>
<sequence>MPCIGLTRYTPRLRAGDSLRAWDPPDPRLSLVRDLAVAVAVVATDEQDGFRRRVSSRHLSWSEGKKKNVRRYVERNVRRPRFSWSSCKHQDIRLVFFLYFRNVAGSIIGKGGQNITKLRSQYKASIIVPDCPGPERVLTISSDLPTVLQVLNEVVPNLEEISKRFLTCFICLFRIVRMRFRALSCSSPVGSRLSGSRRSILSAIDVAYSKFPRFIVIKDDITHFLGETVDASIFRSILLRLYNFA</sequence>
<dbReference type="Pfam" id="PF00013">
    <property type="entry name" value="KH_1"/>
    <property type="match status" value="1"/>
</dbReference>
<dbReference type="GO" id="GO:1990904">
    <property type="term" value="C:ribonucleoprotein complex"/>
    <property type="evidence" value="ECO:0007669"/>
    <property type="project" value="UniProtKB-KW"/>
</dbReference>
<evidence type="ECO:0000259" key="2">
    <source>
        <dbReference type="SMART" id="SM00322"/>
    </source>
</evidence>
<accession>A0A151I1F4</accession>
<organism evidence="3 4">
    <name type="scientific">Atta colombica</name>
    <dbReference type="NCBI Taxonomy" id="520822"/>
    <lineage>
        <taxon>Eukaryota</taxon>
        <taxon>Metazoa</taxon>
        <taxon>Ecdysozoa</taxon>
        <taxon>Arthropoda</taxon>
        <taxon>Hexapoda</taxon>
        <taxon>Insecta</taxon>
        <taxon>Pterygota</taxon>
        <taxon>Neoptera</taxon>
        <taxon>Endopterygota</taxon>
        <taxon>Hymenoptera</taxon>
        <taxon>Apocrita</taxon>
        <taxon>Aculeata</taxon>
        <taxon>Formicoidea</taxon>
        <taxon>Formicidae</taxon>
        <taxon>Myrmicinae</taxon>
        <taxon>Atta</taxon>
    </lineage>
</organism>
<name>A0A151I1F4_9HYME</name>
<dbReference type="CDD" id="cd22432">
    <property type="entry name" value="KH-I_HNRNPK_rpt1"/>
    <property type="match status" value="1"/>
</dbReference>
<protein>
    <submittedName>
        <fullName evidence="3">Heterogeneous nuclear ribonucleoprotein K</fullName>
    </submittedName>
</protein>
<feature type="domain" description="K Homology" evidence="2">
    <location>
        <begin position="90"/>
        <end position="159"/>
    </location>
</feature>
<dbReference type="InterPro" id="IPR004087">
    <property type="entry name" value="KH_dom"/>
</dbReference>
<dbReference type="Proteomes" id="UP000078540">
    <property type="component" value="Unassembled WGS sequence"/>
</dbReference>
<proteinExistence type="predicted"/>
<dbReference type="GO" id="GO:0010468">
    <property type="term" value="P:regulation of gene expression"/>
    <property type="evidence" value="ECO:0007669"/>
    <property type="project" value="UniProtKB-ARBA"/>
</dbReference>